<dbReference type="RefSeq" id="WP_136548341.1">
    <property type="nucleotide sequence ID" value="NZ_CP031093.1"/>
</dbReference>
<dbReference type="InterPro" id="IPR009813">
    <property type="entry name" value="Uncharacterised_YebG"/>
</dbReference>
<gene>
    <name evidence="1" type="ORF">soil367_07325</name>
</gene>
<accession>A0A4P7XH20</accession>
<dbReference type="Proteomes" id="UP000298049">
    <property type="component" value="Chromosome"/>
</dbReference>
<dbReference type="EMBL" id="CP031093">
    <property type="protein sequence ID" value="QCF25744.1"/>
    <property type="molecule type" value="Genomic_DNA"/>
</dbReference>
<dbReference type="Gene3D" id="1.10.10.710">
    <property type="entry name" value="PSPTO_1197 like"/>
    <property type="match status" value="1"/>
</dbReference>
<keyword evidence="2" id="KW-1185">Reference proteome</keyword>
<sequence>MAVKACYMSDRDESRLFTSKKDADAYDRMLELAENISAIMEHRFPALGEKVSEEIGLFIAGEQDLFAKAIKGRPDVLGEWLAENQDNVAELSGRKKAGNE</sequence>
<proteinExistence type="predicted"/>
<name>A0A4P7XH20_9ALTE</name>
<dbReference type="Pfam" id="PF07130">
    <property type="entry name" value="YebG"/>
    <property type="match status" value="1"/>
</dbReference>
<protein>
    <submittedName>
        <fullName evidence="1">Uncharacterized protein</fullName>
    </submittedName>
</protein>
<dbReference type="AlphaFoldDB" id="A0A4P7XH20"/>
<organism evidence="1 2">
    <name type="scientific">Hydrocarboniclastica marina</name>
    <dbReference type="NCBI Taxonomy" id="2259620"/>
    <lineage>
        <taxon>Bacteria</taxon>
        <taxon>Pseudomonadati</taxon>
        <taxon>Pseudomonadota</taxon>
        <taxon>Gammaproteobacteria</taxon>
        <taxon>Alteromonadales</taxon>
        <taxon>Alteromonadaceae</taxon>
        <taxon>Hydrocarboniclastica</taxon>
    </lineage>
</organism>
<evidence type="ECO:0000313" key="2">
    <source>
        <dbReference type="Proteomes" id="UP000298049"/>
    </source>
</evidence>
<dbReference type="InterPro" id="IPR038627">
    <property type="entry name" value="YebG-like_sf"/>
</dbReference>
<dbReference type="KEGG" id="hmi:soil367_07325"/>
<reference evidence="1 2" key="1">
    <citation type="submission" date="2018-07" db="EMBL/GenBank/DDBJ databases">
        <title>Marsedoiliclastica nanhaica gen. nov. sp. nov., a novel marine hydrocarbonoclastic bacterium isolated from an in-situ enriched hydrocarbon-degrading consortium in deep-sea sediment.</title>
        <authorList>
            <person name="Dong C."/>
            <person name="Ma T."/>
            <person name="Liu R."/>
            <person name="Shao Z."/>
        </authorList>
    </citation>
    <scope>NUCLEOTIDE SEQUENCE [LARGE SCALE GENOMIC DNA]</scope>
    <source>
        <strain evidence="2">soil36-7</strain>
    </source>
</reference>
<evidence type="ECO:0000313" key="1">
    <source>
        <dbReference type="EMBL" id="QCF25744.1"/>
    </source>
</evidence>
<dbReference type="OrthoDB" id="6415307at2"/>